<dbReference type="Gene3D" id="3.40.50.620">
    <property type="entry name" value="HUPs"/>
    <property type="match status" value="1"/>
</dbReference>
<dbReference type="PANTHER" id="PTHR46268:SF6">
    <property type="entry name" value="UNIVERSAL STRESS PROTEIN UP12"/>
    <property type="match status" value="1"/>
</dbReference>
<dbReference type="PRINTS" id="PR01438">
    <property type="entry name" value="UNVRSLSTRESS"/>
</dbReference>
<evidence type="ECO:0000313" key="3">
    <source>
        <dbReference type="EMBL" id="CAI4031056.1"/>
    </source>
</evidence>
<dbReference type="AlphaFoldDB" id="A0AA86T3M0"/>
<feature type="domain" description="UspA" evidence="2">
    <location>
        <begin position="226"/>
        <end position="281"/>
    </location>
</feature>
<proteinExistence type="inferred from homology"/>
<protein>
    <recommendedName>
        <fullName evidence="2">UspA domain-containing protein</fullName>
    </recommendedName>
</protein>
<dbReference type="SUPFAM" id="SSF52402">
    <property type="entry name" value="Adenine nucleotide alpha hydrolases-like"/>
    <property type="match status" value="2"/>
</dbReference>
<evidence type="ECO:0000256" key="1">
    <source>
        <dbReference type="ARBA" id="ARBA00008791"/>
    </source>
</evidence>
<dbReference type="InterPro" id="IPR014729">
    <property type="entry name" value="Rossmann-like_a/b/a_fold"/>
</dbReference>
<evidence type="ECO:0000259" key="2">
    <source>
        <dbReference type="Pfam" id="PF00582"/>
    </source>
</evidence>
<dbReference type="Proteomes" id="UP001179121">
    <property type="component" value="Chromosome"/>
</dbReference>
<keyword evidence="4" id="KW-1185">Reference proteome</keyword>
<dbReference type="KEGG" id="nti:DNFV4_01488"/>
<name>A0AA86T3M0_9BACT</name>
<dbReference type="InterPro" id="IPR006016">
    <property type="entry name" value="UspA"/>
</dbReference>
<dbReference type="PANTHER" id="PTHR46268">
    <property type="entry name" value="STRESS RESPONSE PROTEIN NHAX"/>
    <property type="match status" value="1"/>
</dbReference>
<comment type="similarity">
    <text evidence="1">Belongs to the universal stress protein A family.</text>
</comment>
<evidence type="ECO:0000313" key="4">
    <source>
        <dbReference type="Proteomes" id="UP001179121"/>
    </source>
</evidence>
<reference evidence="3" key="1">
    <citation type="submission" date="2022-10" db="EMBL/GenBank/DDBJ databases">
        <authorList>
            <person name="Koch H."/>
        </authorList>
    </citation>
    <scope>NUCLEOTIDE SEQUENCE</scope>
    <source>
        <strain evidence="3">DNF</strain>
    </source>
</reference>
<dbReference type="EMBL" id="OX365700">
    <property type="protein sequence ID" value="CAI4031056.1"/>
    <property type="molecule type" value="Genomic_DNA"/>
</dbReference>
<accession>A0AA86T3M0</accession>
<dbReference type="InterPro" id="IPR006015">
    <property type="entry name" value="Universal_stress_UspA"/>
</dbReference>
<gene>
    <name evidence="3" type="ORF">DNFV4_01488</name>
</gene>
<organism evidence="3 4">
    <name type="scientific">Nitrospira tepida</name>
    <dbReference type="NCBI Taxonomy" id="2973512"/>
    <lineage>
        <taxon>Bacteria</taxon>
        <taxon>Pseudomonadati</taxon>
        <taxon>Nitrospirota</taxon>
        <taxon>Nitrospiria</taxon>
        <taxon>Nitrospirales</taxon>
        <taxon>Nitrospiraceae</taxon>
        <taxon>Nitrospira</taxon>
    </lineage>
</organism>
<sequence length="283" mass="31269">MSGLATALPFLHRHIFHPTDFTQASQTAFIHALKLALVMQTRLSIMHVDPDVAQEHFEDFPRVRPILTQWSLLPNGSSKEAVTSLGIQIKKIRAVGDDPAQAIVHHLEFHPADLLVLGIEQRTGLDRWLHKPVAEPIARGAHLPTLFVPSHVEGFVSARDGTIRLRRILIPVEQAETAQRAIDTATVTAEVLGSMALDMQLVHVGGDPMPPVQLHERPGWNWHQDHCQGNVVDWIIGMGAEYDVDLIVMATEGHHGWTDALRGSTTERVVREARCPVLSVPAG</sequence>
<dbReference type="Gene3D" id="3.40.50.12370">
    <property type="match status" value="1"/>
</dbReference>
<dbReference type="Pfam" id="PF00582">
    <property type="entry name" value="Usp"/>
    <property type="match status" value="2"/>
</dbReference>
<feature type="domain" description="UspA" evidence="2">
    <location>
        <begin position="13"/>
        <end position="149"/>
    </location>
</feature>
<dbReference type="CDD" id="cd00293">
    <property type="entry name" value="USP-like"/>
    <property type="match status" value="2"/>
</dbReference>